<comment type="caution">
    <text evidence="2">The sequence shown here is derived from an EMBL/GenBank/DDBJ whole genome shotgun (WGS) entry which is preliminary data.</text>
</comment>
<dbReference type="PANTHER" id="PTHR13382">
    <property type="entry name" value="MITOCHONDRIAL ATP SYNTHASE COUPLING FACTOR B"/>
    <property type="match status" value="1"/>
</dbReference>
<protein>
    <submittedName>
        <fullName evidence="2">F-box protein SKIP14</fullName>
    </submittedName>
</protein>
<proteinExistence type="predicted"/>
<dbReference type="InParanoid" id="A0A7J7BXT8"/>
<dbReference type="SUPFAM" id="SSF81383">
    <property type="entry name" value="F-box domain"/>
    <property type="match status" value="1"/>
</dbReference>
<dbReference type="FunCoup" id="A0A7J7BXT8">
    <property type="interactions" value="1403"/>
</dbReference>
<dbReference type="InterPro" id="IPR036047">
    <property type="entry name" value="F-box-like_dom_sf"/>
</dbReference>
<feature type="domain" description="F-box" evidence="1">
    <location>
        <begin position="293"/>
        <end position="333"/>
    </location>
</feature>
<dbReference type="EMBL" id="JAAARO010000022">
    <property type="protein sequence ID" value="KAF5726692.1"/>
    <property type="molecule type" value="Genomic_DNA"/>
</dbReference>
<dbReference type="PROSITE" id="PS50181">
    <property type="entry name" value="FBOX"/>
    <property type="match status" value="1"/>
</dbReference>
<dbReference type="InterPro" id="IPR050648">
    <property type="entry name" value="F-box_LRR-repeat"/>
</dbReference>
<evidence type="ECO:0000259" key="1">
    <source>
        <dbReference type="PROSITE" id="PS50181"/>
    </source>
</evidence>
<sequence length="566" mass="62626">MALNFSHRPIFPGHLSEDKLVSSMRIANGYLVDGIQEKVEECFDYGRDRGDRCGSHEPVSSDILDLLPSDPFGMDMSTTFTAITGWLEDLEVDYGGFRRNDVGTSDGDYQFYVGLNFIWNNAMKFHAFPTNMVFDQKLNVDGRCGSTCLEEKQAEDALLGHDGVGSACNVDDILSLGNETRVNEDAGFLDFQSEEHGASLSHDCVGSACNVDDILSMGNETRGNEDVGFVDFQSEEFDSSLSHTGVVSACNVDDLWRLGNEIRGSENMGFVGFQTEKLGECSGTSLADDDGAPHQALHYAFAYLGVRDLLVVETVCKTLRDTVRSDTLCWKNIHIGHPLNEKITDDILLELTNRALGKLESLTLVECLKITDDGLKRVLERNGRLTKLCVPGCTRLSIEGIVTSLTAFKNVGAQGVKQLSIGWIYGVTQKHFEELKLLLGTDSCAQQNTHKLRFYHRWNIYLSCEDDRPIDIESCPRCQNPRLVYDCPAEGCLGNKNTTQACRACTICIPRCAECGRCINDGEYEETFCLELLCLACGKQLLNSHERRDSKIGLSNDLSCNVSVHG</sequence>
<dbReference type="SUPFAM" id="SSF52047">
    <property type="entry name" value="RNI-like"/>
    <property type="match status" value="1"/>
</dbReference>
<evidence type="ECO:0000313" key="3">
    <source>
        <dbReference type="Proteomes" id="UP000593562"/>
    </source>
</evidence>
<reference evidence="2 3" key="1">
    <citation type="journal article" date="2020" name="Nat. Commun.">
        <title>Genome of Tripterygium wilfordii and identification of cytochrome P450 involved in triptolide biosynthesis.</title>
        <authorList>
            <person name="Tu L."/>
            <person name="Su P."/>
            <person name="Zhang Z."/>
            <person name="Gao L."/>
            <person name="Wang J."/>
            <person name="Hu T."/>
            <person name="Zhou J."/>
            <person name="Zhang Y."/>
            <person name="Zhao Y."/>
            <person name="Liu Y."/>
            <person name="Song Y."/>
            <person name="Tong Y."/>
            <person name="Lu Y."/>
            <person name="Yang J."/>
            <person name="Xu C."/>
            <person name="Jia M."/>
            <person name="Peters R.J."/>
            <person name="Huang L."/>
            <person name="Gao W."/>
        </authorList>
    </citation>
    <scope>NUCLEOTIDE SEQUENCE [LARGE SCALE GENOMIC DNA]</scope>
    <source>
        <strain evidence="3">cv. XIE 37</strain>
        <tissue evidence="2">Leaf</tissue>
    </source>
</reference>
<dbReference type="PANTHER" id="PTHR13382:SF22">
    <property type="entry name" value="F-BOX PROTEIN SKIP14"/>
    <property type="match status" value="1"/>
</dbReference>
<dbReference type="GO" id="GO:0005737">
    <property type="term" value="C:cytoplasm"/>
    <property type="evidence" value="ECO:0007669"/>
    <property type="project" value="TreeGrafter"/>
</dbReference>
<dbReference type="OrthoDB" id="10044893at2759"/>
<dbReference type="InterPro" id="IPR032675">
    <property type="entry name" value="LRR_dom_sf"/>
</dbReference>
<evidence type="ECO:0000313" key="2">
    <source>
        <dbReference type="EMBL" id="KAF5726692.1"/>
    </source>
</evidence>
<dbReference type="InterPro" id="IPR001810">
    <property type="entry name" value="F-box_dom"/>
</dbReference>
<accession>A0A7J7BXT8</accession>
<gene>
    <name evidence="2" type="ORF">HS088_TW22G00373</name>
</gene>
<keyword evidence="3" id="KW-1185">Reference proteome</keyword>
<dbReference type="Gene3D" id="3.80.10.10">
    <property type="entry name" value="Ribonuclease Inhibitor"/>
    <property type="match status" value="1"/>
</dbReference>
<dbReference type="AlphaFoldDB" id="A0A7J7BXT8"/>
<organism evidence="2 3">
    <name type="scientific">Tripterygium wilfordii</name>
    <name type="common">Thunder God vine</name>
    <dbReference type="NCBI Taxonomy" id="458696"/>
    <lineage>
        <taxon>Eukaryota</taxon>
        <taxon>Viridiplantae</taxon>
        <taxon>Streptophyta</taxon>
        <taxon>Embryophyta</taxon>
        <taxon>Tracheophyta</taxon>
        <taxon>Spermatophyta</taxon>
        <taxon>Magnoliopsida</taxon>
        <taxon>eudicotyledons</taxon>
        <taxon>Gunneridae</taxon>
        <taxon>Pentapetalae</taxon>
        <taxon>rosids</taxon>
        <taxon>fabids</taxon>
        <taxon>Celastrales</taxon>
        <taxon>Celastraceae</taxon>
        <taxon>Tripterygium</taxon>
    </lineage>
</organism>
<dbReference type="Proteomes" id="UP000593562">
    <property type="component" value="Unassembled WGS sequence"/>
</dbReference>
<name>A0A7J7BXT8_TRIWF</name>